<dbReference type="Proteomes" id="UP000318065">
    <property type="component" value="Chromosome"/>
</dbReference>
<keyword evidence="3" id="KW-1185">Reference proteome</keyword>
<dbReference type="EMBL" id="AP019791">
    <property type="protein sequence ID" value="BBL78495.1"/>
    <property type="molecule type" value="Genomic_DNA"/>
</dbReference>
<dbReference type="AlphaFoldDB" id="A0A510HKP1"/>
<evidence type="ECO:0000313" key="3">
    <source>
        <dbReference type="Proteomes" id="UP000318065"/>
    </source>
</evidence>
<protein>
    <submittedName>
        <fullName evidence="2">Uncharacterized protein</fullName>
    </submittedName>
</protein>
<evidence type="ECO:0000313" key="1">
    <source>
        <dbReference type="EMBL" id="BBL78495.1"/>
    </source>
</evidence>
<name>A0A510HKP1_9ACTN</name>
<organism evidence="2 3">
    <name type="scientific">Rubrobacter xylanophilus</name>
    <dbReference type="NCBI Taxonomy" id="49319"/>
    <lineage>
        <taxon>Bacteria</taxon>
        <taxon>Bacillati</taxon>
        <taxon>Actinomycetota</taxon>
        <taxon>Rubrobacteria</taxon>
        <taxon>Rubrobacterales</taxon>
        <taxon>Rubrobacteraceae</taxon>
        <taxon>Rubrobacter</taxon>
    </lineage>
</organism>
<accession>A0A510HKP1</accession>
<evidence type="ECO:0000313" key="2">
    <source>
        <dbReference type="EMBL" id="BBL80580.1"/>
    </source>
</evidence>
<dbReference type="EMBL" id="AP019791">
    <property type="protein sequence ID" value="BBL80580.1"/>
    <property type="molecule type" value="Genomic_DNA"/>
</dbReference>
<sequence length="57" mass="6777">MTKTATVWFLKESQSKQEGHTMADELRVGLSELLRKAQMQHDTDFLRESVRTLRERR</sequence>
<reference evidence="2" key="1">
    <citation type="journal article" date="2019" name="Microbiol. Resour. Announc.">
        <title>Complete Genome Sequence of Rubrobacter xylanophilus Strain AA3-22, Isolated from Arima Onsen in Japan.</title>
        <authorList>
            <person name="Tomariguchi N."/>
            <person name="Miyazaki K."/>
        </authorList>
    </citation>
    <scope>NUCLEOTIDE SEQUENCE [LARGE SCALE GENOMIC DNA]</scope>
    <source>
        <strain evidence="2">AA3-22</strain>
    </source>
</reference>
<gene>
    <name evidence="1" type="ORF">RxyAA322_03490</name>
    <name evidence="2" type="ORF">RxyAA322_24340</name>
</gene>
<proteinExistence type="predicted"/>